<evidence type="ECO:0000313" key="3">
    <source>
        <dbReference type="Proteomes" id="UP001347796"/>
    </source>
</evidence>
<gene>
    <name evidence="2" type="ORF">SNE40_008350</name>
</gene>
<protein>
    <submittedName>
        <fullName evidence="2">Uncharacterized protein</fullName>
    </submittedName>
</protein>
<dbReference type="AlphaFoldDB" id="A0AAN8PWF9"/>
<reference evidence="2 3" key="1">
    <citation type="submission" date="2024-01" db="EMBL/GenBank/DDBJ databases">
        <title>The genome of the rayed Mediterranean limpet Patella caerulea (Linnaeus, 1758).</title>
        <authorList>
            <person name="Anh-Thu Weber A."/>
            <person name="Halstead-Nussloch G."/>
        </authorList>
    </citation>
    <scope>NUCLEOTIDE SEQUENCE [LARGE SCALE GENOMIC DNA]</scope>
    <source>
        <strain evidence="2">AATW-2023a</strain>
        <tissue evidence="2">Whole specimen</tissue>
    </source>
</reference>
<dbReference type="EMBL" id="JAZGQO010000006">
    <property type="protein sequence ID" value="KAK6186283.1"/>
    <property type="molecule type" value="Genomic_DNA"/>
</dbReference>
<sequence>MTNMTNERMPRHPSRDLGGYNAANNTDTSFWRHQLKYSDVVWKLLVMDNNSTIFSELLNEPLNEQKLNNNNSPTAALGVEAMNIGTETVHAELLNKPLNEPLNELLNELLYEKQKPNNSPTTVLGVEAMSIGTETVHKESLNEPLIEPLNEPLNELLYEKQKPNNSPTVALGVEAMNIGTETVHKEPQPRKQKLSKKSTHKEKYLTEKKLSEKLSEKLSKKCTHKEKYFTEKKLKEKSTPRAKLKEKYLTEKTLNEKRKEKPKKSVNATTPVIDANKSDTGLPPVPNATDLTHRPVYSLEKKKNKIKNKKLNIDVSTVTNLAMDCLPVDSPQKESTTSTPLPANCVTPNHVTGTGAKKPANSITDSSKAKKRKKTLHRPTSEPCTTTATRLEQDLVHCPIQLDVPPFSISLTTEEAQRLAHTLIIPGGYRGMTEQPPPPPLPWMDKEWAPLVLTLLDAQDWVDDDVLQQMIGSVYWVPRVLTRSPWLYAHMVRMEYPLPL</sequence>
<comment type="caution">
    <text evidence="2">The sequence shown here is derived from an EMBL/GenBank/DDBJ whole genome shotgun (WGS) entry which is preliminary data.</text>
</comment>
<keyword evidence="3" id="KW-1185">Reference proteome</keyword>
<name>A0AAN8PWF9_PATCE</name>
<evidence type="ECO:0000313" key="2">
    <source>
        <dbReference type="EMBL" id="KAK6186283.1"/>
    </source>
</evidence>
<organism evidence="2 3">
    <name type="scientific">Patella caerulea</name>
    <name type="common">Rayed Mediterranean limpet</name>
    <dbReference type="NCBI Taxonomy" id="87958"/>
    <lineage>
        <taxon>Eukaryota</taxon>
        <taxon>Metazoa</taxon>
        <taxon>Spiralia</taxon>
        <taxon>Lophotrochozoa</taxon>
        <taxon>Mollusca</taxon>
        <taxon>Gastropoda</taxon>
        <taxon>Patellogastropoda</taxon>
        <taxon>Patelloidea</taxon>
        <taxon>Patellidae</taxon>
        <taxon>Patella</taxon>
    </lineage>
</organism>
<evidence type="ECO:0000256" key="1">
    <source>
        <dbReference type="SAM" id="MobiDB-lite"/>
    </source>
</evidence>
<feature type="compositionally biased region" description="Basic residues" evidence="1">
    <location>
        <begin position="190"/>
        <end position="200"/>
    </location>
</feature>
<dbReference type="Proteomes" id="UP001347796">
    <property type="component" value="Unassembled WGS sequence"/>
</dbReference>
<feature type="region of interest" description="Disordered" evidence="1">
    <location>
        <begin position="330"/>
        <end position="387"/>
    </location>
</feature>
<feature type="region of interest" description="Disordered" evidence="1">
    <location>
        <begin position="1"/>
        <end position="20"/>
    </location>
</feature>
<feature type="region of interest" description="Disordered" evidence="1">
    <location>
        <begin position="180"/>
        <end position="208"/>
    </location>
</feature>
<proteinExistence type="predicted"/>
<accession>A0AAN8PWF9</accession>
<feature type="compositionally biased region" description="Polar residues" evidence="1">
    <location>
        <begin position="333"/>
        <end position="352"/>
    </location>
</feature>